<name>A0A833RLK0_9POAL</name>
<dbReference type="PANTHER" id="PTHR13068">
    <property type="entry name" value="CGI-12 PROTEIN-RELATED"/>
    <property type="match status" value="1"/>
</dbReference>
<comment type="caution">
    <text evidence="4">The sequence shown here is derived from an EMBL/GenBank/DDBJ whole genome shotgun (WGS) entry which is preliminary data.</text>
</comment>
<dbReference type="GO" id="GO:0006353">
    <property type="term" value="P:DNA-templated transcription termination"/>
    <property type="evidence" value="ECO:0007669"/>
    <property type="project" value="UniProtKB-KW"/>
</dbReference>
<keyword evidence="5" id="KW-1185">Reference proteome</keyword>
<dbReference type="InterPro" id="IPR038538">
    <property type="entry name" value="MTERF_sf"/>
</dbReference>
<dbReference type="Gene3D" id="1.25.70.10">
    <property type="entry name" value="Transcription termination factor 3, mitochondrial"/>
    <property type="match status" value="1"/>
</dbReference>
<dbReference type="EMBL" id="SWLB01000006">
    <property type="protein sequence ID" value="KAF3338046.1"/>
    <property type="molecule type" value="Genomic_DNA"/>
</dbReference>
<keyword evidence="2" id="KW-0804">Transcription</keyword>
<protein>
    <submittedName>
        <fullName evidence="4">mTERF</fullName>
    </submittedName>
</protein>
<comment type="similarity">
    <text evidence="1">Belongs to the mTERF family.</text>
</comment>
<keyword evidence="3" id="KW-0809">Transit peptide</keyword>
<proteinExistence type="inferred from homology"/>
<dbReference type="OrthoDB" id="637682at2759"/>
<dbReference type="AlphaFoldDB" id="A0A833RLK0"/>
<evidence type="ECO:0000313" key="5">
    <source>
        <dbReference type="Proteomes" id="UP000623129"/>
    </source>
</evidence>
<dbReference type="Pfam" id="PF02536">
    <property type="entry name" value="mTERF"/>
    <property type="match status" value="2"/>
</dbReference>
<keyword evidence="2" id="KW-0805">Transcription regulation</keyword>
<dbReference type="SMART" id="SM00733">
    <property type="entry name" value="Mterf"/>
    <property type="match status" value="4"/>
</dbReference>
<evidence type="ECO:0000256" key="2">
    <source>
        <dbReference type="ARBA" id="ARBA00022472"/>
    </source>
</evidence>
<dbReference type="PANTHER" id="PTHR13068:SF23">
    <property type="entry name" value="TRANSCRIPTION TERMINATION FACTOR MTERF15, MITOCHONDRIAL"/>
    <property type="match status" value="1"/>
</dbReference>
<organism evidence="4 5">
    <name type="scientific">Carex littledalei</name>
    <dbReference type="NCBI Taxonomy" id="544730"/>
    <lineage>
        <taxon>Eukaryota</taxon>
        <taxon>Viridiplantae</taxon>
        <taxon>Streptophyta</taxon>
        <taxon>Embryophyta</taxon>
        <taxon>Tracheophyta</taxon>
        <taxon>Spermatophyta</taxon>
        <taxon>Magnoliopsida</taxon>
        <taxon>Liliopsida</taxon>
        <taxon>Poales</taxon>
        <taxon>Cyperaceae</taxon>
        <taxon>Cyperoideae</taxon>
        <taxon>Cariceae</taxon>
        <taxon>Carex</taxon>
        <taxon>Carex subgen. Euthyceras</taxon>
    </lineage>
</organism>
<dbReference type="GO" id="GO:0003676">
    <property type="term" value="F:nucleic acid binding"/>
    <property type="evidence" value="ECO:0007669"/>
    <property type="project" value="InterPro"/>
</dbReference>
<keyword evidence="2" id="KW-0806">Transcription termination</keyword>
<reference evidence="4" key="1">
    <citation type="submission" date="2020-01" db="EMBL/GenBank/DDBJ databases">
        <title>Genome sequence of Kobresia littledalei, the first chromosome-level genome in the family Cyperaceae.</title>
        <authorList>
            <person name="Qu G."/>
        </authorList>
    </citation>
    <scope>NUCLEOTIDE SEQUENCE</scope>
    <source>
        <strain evidence="4">C.B.Clarke</strain>
        <tissue evidence="4">Leaf</tissue>
    </source>
</reference>
<accession>A0A833RLK0</accession>
<dbReference type="InterPro" id="IPR003690">
    <property type="entry name" value="MTERF"/>
</dbReference>
<evidence type="ECO:0000256" key="3">
    <source>
        <dbReference type="ARBA" id="ARBA00022946"/>
    </source>
</evidence>
<gene>
    <name evidence="4" type="ORF">FCM35_KLT18633</name>
</gene>
<evidence type="ECO:0000313" key="4">
    <source>
        <dbReference type="EMBL" id="KAF3338046.1"/>
    </source>
</evidence>
<dbReference type="Proteomes" id="UP000623129">
    <property type="component" value="Unassembled WGS sequence"/>
</dbReference>
<evidence type="ECO:0000256" key="1">
    <source>
        <dbReference type="ARBA" id="ARBA00007692"/>
    </source>
</evidence>
<sequence length="296" mass="34996">MMRGMGFREETVKKLFEELPLAVLKDSAGFRKKIDLLKYIGLSSREIDQILFSCPEFLELNFEGRLKPLLDELHKMIFSHAEIRAAILENPKPFLRLVPGELSRCIELLDSLRCRHPIKERILNMGYLRASINVKLRIECLHKHGLILRDAFKVLYVEPRAILYDLADIEEKLEFLLQKMRFCIEHLVECPEYLGVNLNKQIIPRYNVLEYLRSVGGLGDEVWMKHYVQLSRMKFYNMFVKPYPECEKIFNGFSREKVVRPCHPVGMWKLFKPQKFPESENDVRNMRKFVKSLNLC</sequence>